<dbReference type="OrthoDB" id="9811314at2"/>
<dbReference type="PANTHER" id="PTHR11851">
    <property type="entry name" value="METALLOPROTEASE"/>
    <property type="match status" value="1"/>
</dbReference>
<reference evidence="2 3" key="1">
    <citation type="submission" date="2016-10" db="EMBL/GenBank/DDBJ databases">
        <authorList>
            <person name="de Groot N.N."/>
        </authorList>
    </citation>
    <scope>NUCLEOTIDE SEQUENCE [LARGE SCALE GENOMIC DNA]</scope>
    <source>
        <strain evidence="2 3">DSM 23399</strain>
    </source>
</reference>
<feature type="domain" description="Peptidase M16 C-terminal" evidence="1">
    <location>
        <begin position="184"/>
        <end position="357"/>
    </location>
</feature>
<dbReference type="AlphaFoldDB" id="A0A1I0XDJ2"/>
<dbReference type="STRING" id="237018.SAMN04489723_10398"/>
<dbReference type="Gene3D" id="3.30.830.10">
    <property type="entry name" value="Metalloenzyme, LuxS/M16 peptidase-like"/>
    <property type="match status" value="2"/>
</dbReference>
<evidence type="ECO:0000259" key="1">
    <source>
        <dbReference type="Pfam" id="PF05193"/>
    </source>
</evidence>
<dbReference type="GO" id="GO:0046872">
    <property type="term" value="F:metal ion binding"/>
    <property type="evidence" value="ECO:0007669"/>
    <property type="project" value="InterPro"/>
</dbReference>
<dbReference type="InterPro" id="IPR050361">
    <property type="entry name" value="MPP/UQCRC_Complex"/>
</dbReference>
<dbReference type="PANTHER" id="PTHR11851:SF224">
    <property type="entry name" value="PROCESSING PROTEASE"/>
    <property type="match status" value="1"/>
</dbReference>
<keyword evidence="3" id="KW-1185">Reference proteome</keyword>
<dbReference type="EMBL" id="FOKK01000003">
    <property type="protein sequence ID" value="SFA98496.1"/>
    <property type="molecule type" value="Genomic_DNA"/>
</dbReference>
<dbReference type="RefSeq" id="WP_092895036.1">
    <property type="nucleotide sequence ID" value="NZ_FOKK01000003.1"/>
</dbReference>
<sequence>MVLDRSKAPEFKVPEDFELLPPSEFKLSNGAKFFYVPTPGLNAVKIDVIGKGQRNSLPLDHSLVSSFTLQMLQEGTAEKDAGELAEFFDFYASEVHPISTYSHEGLGLLSTKKHLSTVLDIFNSLFTEATFPENMLEKRKSQRKLSILLEKEKTASRASTVFRKCLFGANHPYGADLEESHVDNVTRDQLISYYETMLWQDIEIFVTGDFDSKELEKLCSLFGKLPNRAVSDSILLPGINTLLAVTEPKEKSVQSSIRIGSWSIPKTHPDFIALTVFNTILGGYFGSRLIKNIREDKGHTYGIYSSLAEIGDSNFWVIAADVQKAFYPDVIKEIYHEIELLTRVKIDADELEVVRNYLIGQMLKQFSTSFDLIDRFQAVHHSGMDFDYYAQKLAYLKTFTADDIITVGQKYFDKPPFIEVVVG</sequence>
<proteinExistence type="predicted"/>
<protein>
    <submittedName>
        <fullName evidence="2">Predicted Zn-dependent peptidase</fullName>
    </submittedName>
</protein>
<evidence type="ECO:0000313" key="2">
    <source>
        <dbReference type="EMBL" id="SFA98496.1"/>
    </source>
</evidence>
<organism evidence="2 3">
    <name type="scientific">Algoriphagus aquimarinus</name>
    <dbReference type="NCBI Taxonomy" id="237018"/>
    <lineage>
        <taxon>Bacteria</taxon>
        <taxon>Pseudomonadati</taxon>
        <taxon>Bacteroidota</taxon>
        <taxon>Cytophagia</taxon>
        <taxon>Cytophagales</taxon>
        <taxon>Cyclobacteriaceae</taxon>
        <taxon>Algoriphagus</taxon>
    </lineage>
</organism>
<name>A0A1I0XDJ2_9BACT</name>
<gene>
    <name evidence="2" type="ORF">SAMN04489723_10398</name>
</gene>
<dbReference type="InterPro" id="IPR007863">
    <property type="entry name" value="Peptidase_M16_C"/>
</dbReference>
<dbReference type="SUPFAM" id="SSF63411">
    <property type="entry name" value="LuxS/MPP-like metallohydrolase"/>
    <property type="match status" value="2"/>
</dbReference>
<accession>A0A1I0XDJ2</accession>
<dbReference type="Proteomes" id="UP000198790">
    <property type="component" value="Unassembled WGS sequence"/>
</dbReference>
<dbReference type="InterPro" id="IPR011249">
    <property type="entry name" value="Metalloenz_LuxS/M16"/>
</dbReference>
<dbReference type="Pfam" id="PF05193">
    <property type="entry name" value="Peptidase_M16_C"/>
    <property type="match status" value="1"/>
</dbReference>
<evidence type="ECO:0000313" key="3">
    <source>
        <dbReference type="Proteomes" id="UP000198790"/>
    </source>
</evidence>